<dbReference type="GeneID" id="108683016"/>
<accession>A0A8B7PNK0</accession>
<evidence type="ECO:0000313" key="3">
    <source>
        <dbReference type="RefSeq" id="XP_018027779.1"/>
    </source>
</evidence>
<feature type="chain" id="PRO_5034628475" evidence="1">
    <location>
        <begin position="19"/>
        <end position="200"/>
    </location>
</feature>
<name>A0A8B7PNK0_HYAAZ</name>
<keyword evidence="2" id="KW-1185">Reference proteome</keyword>
<dbReference type="RefSeq" id="XP_018027779.1">
    <property type="nucleotide sequence ID" value="XM_018172290.2"/>
</dbReference>
<dbReference type="AlphaFoldDB" id="A0A8B7PNK0"/>
<gene>
    <name evidence="3" type="primary">LOC108683016</name>
</gene>
<evidence type="ECO:0000256" key="1">
    <source>
        <dbReference type="SAM" id="SignalP"/>
    </source>
</evidence>
<proteinExistence type="predicted"/>
<keyword evidence="1" id="KW-0732">Signal</keyword>
<sequence>MLLERLLTTTALVTLVASTSLANVAVVSTPVWFNEMMIEKNCTFTKVLYNEGKCDVRMFFNGEFPFYMQVIGLGLNEKLEPDTSEFADSICRCGVLEVRGACTAPMLRVLSSLRKQCGPENIYSLPDLSLTLQQWLDRERPRYYKTVTISRPRDQLEEEFEMVSSSLEILSREMITAATTVKQELQEDPDYYDKQAGNYF</sequence>
<protein>
    <submittedName>
        <fullName evidence="3">Uncharacterized protein LOC108683016</fullName>
    </submittedName>
</protein>
<dbReference type="KEGG" id="hazt:108683016"/>
<dbReference type="Proteomes" id="UP000694843">
    <property type="component" value="Unplaced"/>
</dbReference>
<organism evidence="2 3">
    <name type="scientific">Hyalella azteca</name>
    <name type="common">Amphipod</name>
    <dbReference type="NCBI Taxonomy" id="294128"/>
    <lineage>
        <taxon>Eukaryota</taxon>
        <taxon>Metazoa</taxon>
        <taxon>Ecdysozoa</taxon>
        <taxon>Arthropoda</taxon>
        <taxon>Crustacea</taxon>
        <taxon>Multicrustacea</taxon>
        <taxon>Malacostraca</taxon>
        <taxon>Eumalacostraca</taxon>
        <taxon>Peracarida</taxon>
        <taxon>Amphipoda</taxon>
        <taxon>Senticaudata</taxon>
        <taxon>Talitrida</taxon>
        <taxon>Talitroidea</taxon>
        <taxon>Hyalellidae</taxon>
        <taxon>Hyalella</taxon>
    </lineage>
</organism>
<reference evidence="3" key="1">
    <citation type="submission" date="2025-08" db="UniProtKB">
        <authorList>
            <consortium name="RefSeq"/>
        </authorList>
    </citation>
    <scope>IDENTIFICATION</scope>
    <source>
        <tissue evidence="3">Whole organism</tissue>
    </source>
</reference>
<evidence type="ECO:0000313" key="2">
    <source>
        <dbReference type="Proteomes" id="UP000694843"/>
    </source>
</evidence>
<feature type="signal peptide" evidence="1">
    <location>
        <begin position="1"/>
        <end position="18"/>
    </location>
</feature>